<name>A0A9W6ZSA9_9STRA</name>
<comment type="caution">
    <text evidence="6">The sequence shown here is derived from an EMBL/GenBank/DDBJ whole genome shotgun (WGS) entry which is preliminary data.</text>
</comment>
<dbReference type="PANTHER" id="PTHR43298">
    <property type="entry name" value="MULTIDRUG RESISTANCE PROTEIN NORM-RELATED"/>
    <property type="match status" value="1"/>
</dbReference>
<evidence type="ECO:0000256" key="5">
    <source>
        <dbReference type="SAM" id="Phobius"/>
    </source>
</evidence>
<dbReference type="GO" id="GO:0015297">
    <property type="term" value="F:antiporter activity"/>
    <property type="evidence" value="ECO:0007669"/>
    <property type="project" value="InterPro"/>
</dbReference>
<feature type="region of interest" description="Disordered" evidence="4">
    <location>
        <begin position="625"/>
        <end position="646"/>
    </location>
</feature>
<keyword evidence="7" id="KW-1185">Reference proteome</keyword>
<feature type="non-terminal residue" evidence="6">
    <location>
        <position position="1"/>
    </location>
</feature>
<proteinExistence type="inferred from homology"/>
<feature type="coiled-coil region" evidence="3">
    <location>
        <begin position="1047"/>
        <end position="1074"/>
    </location>
</feature>
<feature type="transmembrane region" description="Helical" evidence="5">
    <location>
        <begin position="179"/>
        <end position="198"/>
    </location>
</feature>
<feature type="compositionally biased region" description="Acidic residues" evidence="4">
    <location>
        <begin position="632"/>
        <end position="646"/>
    </location>
</feature>
<evidence type="ECO:0000256" key="3">
    <source>
        <dbReference type="SAM" id="Coils"/>
    </source>
</evidence>
<feature type="compositionally biased region" description="Gly residues" evidence="4">
    <location>
        <begin position="1273"/>
        <end position="1283"/>
    </location>
</feature>
<feature type="region of interest" description="Disordered" evidence="4">
    <location>
        <begin position="1261"/>
        <end position="1283"/>
    </location>
</feature>
<dbReference type="Proteomes" id="UP001165082">
    <property type="component" value="Unassembled WGS sequence"/>
</dbReference>
<evidence type="ECO:0000313" key="6">
    <source>
        <dbReference type="EMBL" id="GMH57496.1"/>
    </source>
</evidence>
<comment type="similarity">
    <text evidence="1">Belongs to the multi antimicrobial extrusion (MATE) (TC 2.A.66.1) family.</text>
</comment>
<keyword evidence="3" id="KW-0175">Coiled coil</keyword>
<gene>
    <name evidence="6" type="ORF">TrRE_jg688</name>
</gene>
<dbReference type="Pfam" id="PF01554">
    <property type="entry name" value="MatE"/>
    <property type="match status" value="1"/>
</dbReference>
<evidence type="ECO:0008006" key="8">
    <source>
        <dbReference type="Google" id="ProtNLM"/>
    </source>
</evidence>
<feature type="transmembrane region" description="Helical" evidence="5">
    <location>
        <begin position="210"/>
        <end position="228"/>
    </location>
</feature>
<sequence length="1322" mass="147057">MVLYICVYRRLHTPYWTPFSWSAYTTSRIKTFMSQALPAACVGLVEQAQFVLITVMVESIGSSQLAAHSGMLNIFQLMTCGMYGLSDAGASTVGRLLGKGLAEESKRAAKILLNLMMCMSLVVAGGFIGTHSFIGRIFTSDPSVLAYTESLALILSAAYVLLSLTFSCFGTLQGQGRPHVAAMCMFVGLWGLSVPLAWVLGIRMGEGLVGVWWGLVVGYSFMTVCMVLKKSKKKMTMNSFFARLIGLANAGTVRVTAEDDAKLAAKPVCNVYLDNGQVLPMDVNGISALLNAQYNGGGHEFLGRALAITANVRGASRRGRVRLQNAMRIVDGVGAPVCASYRLVPLGTLKDTAPGGTASTSPNRSLGRLLSRDKKLNKRLDSHTNSLIKRVEHIKGVKVYAIMVDYLVEEPPSTKKTDKYQTTRPSATALEEEEDGWVWQGEPRIWFERAVDVEFAPIPNKAAVVDEEGRIVGRAAAKRKKKRKVAAKEKDDDDPASAAGTAASPSKQLKPSADLNAPPLGAIRSNSAPSDERKSLLERAGLVTKQKLCVGEFCGYDSGEESLIMSELTSSNSNSKGASAAIKVARKAARDARDGARRMREDKQNREREKLVRLGLVSATTSRNIFGGYGDGEGDGDGNDSDDVDSDLERELADHRAIQQKAQTNIKPEKNIAMYKLGYKSISAAKEDQRSELTLEATWSRSLRHWWKRMGMAANAPSKTKALLVLNPKKNCFYSAGDRLPIRWACHGDTQRVNIELHRDVAKGMGLGKRMRSLVISAHRPMATGMGISRGNLLWRIPKDYDRTGEEKFRLQNQTLAEREKSNNAAFLDNMLGRVMGVDEDDLYKSGAMTDFYRNVDVCACCYKQYRILDGRREKMRTAARQHNRIHPQAISASKGGADGVLGAGSDGTLGTGQVHGRGLKTEEVWEALGYGRQKRAADKEVVKKQKGASTKLSVVPAHRDLRKIKREEQKRKEVDDRRKQASLGVNEPKLEREYDEDGNPLKGVNRLIKRIEKRSHSIAKAKDDKEKTALLVSDDNGFVQKIDKIAKREKKNMSKLKLELEEEEDKLTLAKHEHDVLGGMDWNEAVNKFRRGKDSRRKNVAKMATKVEKVVGGGVVVGKRKGGQLGKGGALKIKMRGPNVGLSRAKEVKVVKKNHWDRLLHPWQRELEQEKRDMRKEEMKREAESKRLKAKVDEFFDDEMERQMGKEEEDIEGVANKSFESMHSSESEYWEEHWKKVYEEKIKEDDRRRVAEEERVRAEEEWKGVLQKSPQRGGGNVSGMFGEMGVGEEEYELLKRQGALEDVERGVQESEKFFEDVLGKK</sequence>
<accession>A0A9W6ZSA9</accession>
<protein>
    <recommendedName>
        <fullName evidence="8">Multidrug and toxic compound extrusion protein</fullName>
    </recommendedName>
</protein>
<evidence type="ECO:0000256" key="2">
    <source>
        <dbReference type="ARBA" id="ARBA00022448"/>
    </source>
</evidence>
<dbReference type="InterPro" id="IPR050222">
    <property type="entry name" value="MATE_MdtK"/>
</dbReference>
<feature type="transmembrane region" description="Helical" evidence="5">
    <location>
        <begin position="111"/>
        <end position="130"/>
    </location>
</feature>
<dbReference type="EMBL" id="BRXZ01000921">
    <property type="protein sequence ID" value="GMH57496.1"/>
    <property type="molecule type" value="Genomic_DNA"/>
</dbReference>
<evidence type="ECO:0000256" key="1">
    <source>
        <dbReference type="ARBA" id="ARBA00010199"/>
    </source>
</evidence>
<dbReference type="PANTHER" id="PTHR43298:SF2">
    <property type="entry name" value="FMN_FAD EXPORTER YEEO-RELATED"/>
    <property type="match status" value="1"/>
</dbReference>
<keyword evidence="5" id="KW-1133">Transmembrane helix</keyword>
<evidence type="ECO:0000313" key="7">
    <source>
        <dbReference type="Proteomes" id="UP001165082"/>
    </source>
</evidence>
<dbReference type="InterPro" id="IPR002528">
    <property type="entry name" value="MATE_fam"/>
</dbReference>
<reference evidence="6" key="1">
    <citation type="submission" date="2022-07" db="EMBL/GenBank/DDBJ databases">
        <title>Genome analysis of Parmales, a sister group of diatoms, reveals the evolutionary specialization of diatoms from phago-mixotrophs to photoautotrophs.</title>
        <authorList>
            <person name="Ban H."/>
            <person name="Sato S."/>
            <person name="Yoshikawa S."/>
            <person name="Kazumasa Y."/>
            <person name="Nakamura Y."/>
            <person name="Ichinomiya M."/>
            <person name="Saitoh K."/>
            <person name="Sato N."/>
            <person name="Blanc-Mathieu R."/>
            <person name="Endo H."/>
            <person name="Kuwata A."/>
            <person name="Ogata H."/>
        </authorList>
    </citation>
    <scope>NUCLEOTIDE SEQUENCE</scope>
</reference>
<organism evidence="6 7">
    <name type="scientific">Triparma retinervis</name>
    <dbReference type="NCBI Taxonomy" id="2557542"/>
    <lineage>
        <taxon>Eukaryota</taxon>
        <taxon>Sar</taxon>
        <taxon>Stramenopiles</taxon>
        <taxon>Ochrophyta</taxon>
        <taxon>Bolidophyceae</taxon>
        <taxon>Parmales</taxon>
        <taxon>Triparmaceae</taxon>
        <taxon>Triparma</taxon>
    </lineage>
</organism>
<feature type="compositionally biased region" description="Low complexity" evidence="4">
    <location>
        <begin position="496"/>
        <end position="506"/>
    </location>
</feature>
<dbReference type="GO" id="GO:0005886">
    <property type="term" value="C:plasma membrane"/>
    <property type="evidence" value="ECO:0007669"/>
    <property type="project" value="TreeGrafter"/>
</dbReference>
<keyword evidence="2" id="KW-0813">Transport</keyword>
<feature type="region of interest" description="Disordered" evidence="4">
    <location>
        <begin position="413"/>
        <end position="434"/>
    </location>
</feature>
<feature type="transmembrane region" description="Helical" evidence="5">
    <location>
        <begin position="240"/>
        <end position="257"/>
    </location>
</feature>
<keyword evidence="5" id="KW-0472">Membrane</keyword>
<feature type="transmembrane region" description="Helical" evidence="5">
    <location>
        <begin position="150"/>
        <end position="172"/>
    </location>
</feature>
<dbReference type="OrthoDB" id="200843at2759"/>
<dbReference type="GO" id="GO:0042910">
    <property type="term" value="F:xenobiotic transmembrane transporter activity"/>
    <property type="evidence" value="ECO:0007669"/>
    <property type="project" value="InterPro"/>
</dbReference>
<feature type="region of interest" description="Disordered" evidence="4">
    <location>
        <begin position="477"/>
        <end position="532"/>
    </location>
</feature>
<evidence type="ECO:0000256" key="4">
    <source>
        <dbReference type="SAM" id="MobiDB-lite"/>
    </source>
</evidence>
<keyword evidence="5" id="KW-0812">Transmembrane</keyword>